<keyword evidence="1" id="KW-1133">Transmembrane helix</keyword>
<evidence type="ECO:0000313" key="2">
    <source>
        <dbReference type="EMBL" id="NGM49260.1"/>
    </source>
</evidence>
<dbReference type="EMBL" id="JAAKGT010000002">
    <property type="protein sequence ID" value="NGM49260.1"/>
    <property type="molecule type" value="Genomic_DNA"/>
</dbReference>
<sequence length="186" mass="20827">MSFVLPVPDAHVGRKRGAALAWRILGLVMVVSLLAALAYGIFDFIRFERAMGPLPQAKGGALEPARRQAARRWAVVHPALVARLKQSRELEFGGVWMMRTGRVCGVVNGKTSFGGFTGMTRFYTQGDTPVFAYDDKGAFRETWHQCDRDRWAVIRQGSDETGFCATKFGQTRCRVVRRQATTMPRE</sequence>
<reference evidence="2" key="1">
    <citation type="submission" date="2020-02" db="EMBL/GenBank/DDBJ databases">
        <authorList>
            <person name="Gao J."/>
            <person name="Sun J."/>
        </authorList>
    </citation>
    <scope>NUCLEOTIDE SEQUENCE</scope>
    <source>
        <strain evidence="2">602-2</strain>
    </source>
</reference>
<feature type="transmembrane region" description="Helical" evidence="1">
    <location>
        <begin position="20"/>
        <end position="42"/>
    </location>
</feature>
<organism evidence="2">
    <name type="scientific">Caulobacter sp. 602-2</name>
    <dbReference type="NCBI Taxonomy" id="2710887"/>
    <lineage>
        <taxon>Bacteria</taxon>
        <taxon>Pseudomonadati</taxon>
        <taxon>Pseudomonadota</taxon>
        <taxon>Alphaproteobacteria</taxon>
        <taxon>Caulobacterales</taxon>
        <taxon>Caulobacteraceae</taxon>
        <taxon>Caulobacter</taxon>
    </lineage>
</organism>
<keyword evidence="1" id="KW-0812">Transmembrane</keyword>
<comment type="caution">
    <text evidence="2">The sequence shown here is derived from an EMBL/GenBank/DDBJ whole genome shotgun (WGS) entry which is preliminary data.</text>
</comment>
<evidence type="ECO:0000256" key="1">
    <source>
        <dbReference type="SAM" id="Phobius"/>
    </source>
</evidence>
<keyword evidence="1" id="KW-0472">Membrane</keyword>
<protein>
    <submittedName>
        <fullName evidence="2">Uncharacterized protein</fullName>
    </submittedName>
</protein>
<dbReference type="AlphaFoldDB" id="A0A6G4QUG5"/>
<proteinExistence type="predicted"/>
<name>A0A6G4QUG5_9CAUL</name>
<dbReference type="RefSeq" id="WP_165257126.1">
    <property type="nucleotide sequence ID" value="NZ_JAAKGT010000002.1"/>
</dbReference>
<accession>A0A6G4QUG5</accession>
<gene>
    <name evidence="2" type="ORF">G5B46_06540</name>
</gene>